<organism evidence="3 4">
    <name type="scientific">Eiseniibacteriota bacterium</name>
    <dbReference type="NCBI Taxonomy" id="2212470"/>
    <lineage>
        <taxon>Bacteria</taxon>
        <taxon>Candidatus Eiseniibacteriota</taxon>
    </lineage>
</organism>
<feature type="region of interest" description="Disordered" evidence="1">
    <location>
        <begin position="1"/>
        <end position="25"/>
    </location>
</feature>
<dbReference type="Proteomes" id="UP000697710">
    <property type="component" value="Unassembled WGS sequence"/>
</dbReference>
<evidence type="ECO:0000313" key="4">
    <source>
        <dbReference type="Proteomes" id="UP000697710"/>
    </source>
</evidence>
<dbReference type="GO" id="GO:0046872">
    <property type="term" value="F:metal ion binding"/>
    <property type="evidence" value="ECO:0007669"/>
    <property type="project" value="InterPro"/>
</dbReference>
<reference evidence="3" key="2">
    <citation type="journal article" date="2021" name="Microbiome">
        <title>Successional dynamics and alternative stable states in a saline activated sludge microbial community over 9 years.</title>
        <authorList>
            <person name="Wang Y."/>
            <person name="Ye J."/>
            <person name="Ju F."/>
            <person name="Liu L."/>
            <person name="Boyd J.A."/>
            <person name="Deng Y."/>
            <person name="Parks D.H."/>
            <person name="Jiang X."/>
            <person name="Yin X."/>
            <person name="Woodcroft B.J."/>
            <person name="Tyson G.W."/>
            <person name="Hugenholtz P."/>
            <person name="Polz M.F."/>
            <person name="Zhang T."/>
        </authorList>
    </citation>
    <scope>NUCLEOTIDE SEQUENCE</scope>
    <source>
        <strain evidence="3">HKST-UBA01</strain>
    </source>
</reference>
<comment type="caution">
    <text evidence="3">The sequence shown here is derived from an EMBL/GenBank/DDBJ whole genome shotgun (WGS) entry which is preliminary data.</text>
</comment>
<reference evidence="3" key="1">
    <citation type="submission" date="2020-04" db="EMBL/GenBank/DDBJ databases">
        <authorList>
            <person name="Zhang T."/>
        </authorList>
    </citation>
    <scope>NUCLEOTIDE SEQUENCE</scope>
    <source>
        <strain evidence="3">HKST-UBA01</strain>
    </source>
</reference>
<gene>
    <name evidence="3" type="ORF">KC729_20315</name>
</gene>
<dbReference type="AlphaFoldDB" id="A0A956M2J3"/>
<feature type="compositionally biased region" description="Low complexity" evidence="1">
    <location>
        <begin position="15"/>
        <end position="25"/>
    </location>
</feature>
<sequence>MTERSNTPGADRDGGASAPARRGASSGAIRTILWSVGILAGVLLLGDPFDLHRVDEHLYQAIGIGHAMGKGDSESQAPQLWTCPMHPQILQKEPGSCPICK</sequence>
<dbReference type="Pfam" id="PF19335">
    <property type="entry name" value="HMBD"/>
    <property type="match status" value="1"/>
</dbReference>
<protein>
    <recommendedName>
        <fullName evidence="2">Heavy metal binding domain-containing protein</fullName>
    </recommendedName>
</protein>
<dbReference type="EMBL" id="JAGQHR010000956">
    <property type="protein sequence ID" value="MCA9730039.1"/>
    <property type="molecule type" value="Genomic_DNA"/>
</dbReference>
<feature type="non-terminal residue" evidence="3">
    <location>
        <position position="101"/>
    </location>
</feature>
<accession>A0A956M2J3</accession>
<proteinExistence type="predicted"/>
<evidence type="ECO:0000259" key="2">
    <source>
        <dbReference type="Pfam" id="PF19335"/>
    </source>
</evidence>
<name>A0A956M2J3_UNCEI</name>
<dbReference type="InterPro" id="IPR045800">
    <property type="entry name" value="HMBD"/>
</dbReference>
<evidence type="ECO:0000256" key="1">
    <source>
        <dbReference type="SAM" id="MobiDB-lite"/>
    </source>
</evidence>
<feature type="domain" description="Heavy metal binding" evidence="2">
    <location>
        <begin position="81"/>
        <end position="101"/>
    </location>
</feature>
<evidence type="ECO:0000313" key="3">
    <source>
        <dbReference type="EMBL" id="MCA9730039.1"/>
    </source>
</evidence>